<evidence type="ECO:0000256" key="1">
    <source>
        <dbReference type="SAM" id="MobiDB-lite"/>
    </source>
</evidence>
<dbReference type="EMBL" id="ML220118">
    <property type="protein sequence ID" value="TGZ81723.1"/>
    <property type="molecule type" value="Genomic_DNA"/>
</dbReference>
<feature type="region of interest" description="Disordered" evidence="1">
    <location>
        <begin position="1"/>
        <end position="37"/>
    </location>
</feature>
<dbReference type="Proteomes" id="UP000298138">
    <property type="component" value="Unassembled WGS sequence"/>
</dbReference>
<organism evidence="2 3">
    <name type="scientific">Ascodesmis nigricans</name>
    <dbReference type="NCBI Taxonomy" id="341454"/>
    <lineage>
        <taxon>Eukaryota</taxon>
        <taxon>Fungi</taxon>
        <taxon>Dikarya</taxon>
        <taxon>Ascomycota</taxon>
        <taxon>Pezizomycotina</taxon>
        <taxon>Pezizomycetes</taxon>
        <taxon>Pezizales</taxon>
        <taxon>Ascodesmidaceae</taxon>
        <taxon>Ascodesmis</taxon>
    </lineage>
</organism>
<protein>
    <submittedName>
        <fullName evidence="2">Uncharacterized protein</fullName>
    </submittedName>
</protein>
<gene>
    <name evidence="2" type="ORF">EX30DRAFT_254288</name>
</gene>
<feature type="compositionally biased region" description="Polar residues" evidence="1">
    <location>
        <begin position="1"/>
        <end position="11"/>
    </location>
</feature>
<dbReference type="AlphaFoldDB" id="A0A4S2MYR9"/>
<reference evidence="2 3" key="1">
    <citation type="submission" date="2019-04" db="EMBL/GenBank/DDBJ databases">
        <title>Comparative genomics and transcriptomics to analyze fruiting body development in filamentous ascomycetes.</title>
        <authorList>
            <consortium name="DOE Joint Genome Institute"/>
            <person name="Lutkenhaus R."/>
            <person name="Traeger S."/>
            <person name="Breuer J."/>
            <person name="Kuo A."/>
            <person name="Lipzen A."/>
            <person name="Pangilinan J."/>
            <person name="Dilworth D."/>
            <person name="Sandor L."/>
            <person name="Poggeler S."/>
            <person name="Barry K."/>
            <person name="Grigoriev I.V."/>
            <person name="Nowrousian M."/>
        </authorList>
    </citation>
    <scope>NUCLEOTIDE SEQUENCE [LARGE SCALE GENOMIC DNA]</scope>
    <source>
        <strain evidence="2 3">CBS 389.68</strain>
    </source>
</reference>
<sequence length="90" mass="9974">MVFPQPCSSQPYRLDNPRRVTKGCPHEPRKHVAPPTLVPHKQPALEYIFSLRHPSPSPLSSPSSLHPLLAASASSLFTFSPSTFISHHQI</sequence>
<evidence type="ECO:0000313" key="2">
    <source>
        <dbReference type="EMBL" id="TGZ81723.1"/>
    </source>
</evidence>
<accession>A0A4S2MYR9</accession>
<evidence type="ECO:0000313" key="3">
    <source>
        <dbReference type="Proteomes" id="UP000298138"/>
    </source>
</evidence>
<dbReference type="InParanoid" id="A0A4S2MYR9"/>
<name>A0A4S2MYR9_9PEZI</name>
<proteinExistence type="predicted"/>
<keyword evidence="3" id="KW-1185">Reference proteome</keyword>